<dbReference type="GO" id="GO:0004129">
    <property type="term" value="F:cytochrome-c oxidase activity"/>
    <property type="evidence" value="ECO:0007669"/>
    <property type="project" value="InterPro"/>
</dbReference>
<evidence type="ECO:0000256" key="9">
    <source>
        <dbReference type="SAM" id="Phobius"/>
    </source>
</evidence>
<evidence type="ECO:0000259" key="10">
    <source>
        <dbReference type="PROSITE" id="PS50253"/>
    </source>
</evidence>
<dbReference type="EMBL" id="MH293467">
    <property type="protein sequence ID" value="QBZ38165.1"/>
    <property type="molecule type" value="Genomic_DNA"/>
</dbReference>
<sequence length="260" mass="30615">MKKNHPFHLVTNSPWPILLSFSILNFLTSTAMFFYMKNKWFMFFCLINLMLNVYQWWRDVKRESSFKGDHTKIVKKMIKMGMLLFILSEIMFFVSFFWAFFHASLSPSIEIGMKWPPKGVYSFNPMEIPLLNTIILISSGASITWAHNALLTNKFKQTILSILITIILSVYFTSLQWIEYSKSNFTISDSVFGSSFFMTTGFHGIHVLMGTMFICAALKSIILMESNKNNHLSLELSAWYWHFVDVVWLFLYLILYWWNN</sequence>
<proteinExistence type="inferred from homology"/>
<evidence type="ECO:0000256" key="6">
    <source>
        <dbReference type="ARBA" id="ARBA00022989"/>
    </source>
</evidence>
<evidence type="ECO:0000256" key="8">
    <source>
        <dbReference type="RuleBase" id="RU003375"/>
    </source>
</evidence>
<comment type="similarity">
    <text evidence="2 8">Belongs to the cytochrome c oxidase subunit 3 family.</text>
</comment>
<feature type="transmembrane region" description="Helical" evidence="9">
    <location>
        <begin position="158"/>
        <end position="178"/>
    </location>
</feature>
<dbReference type="AlphaFoldDB" id="A0A7S4YZ10"/>
<evidence type="ECO:0000256" key="2">
    <source>
        <dbReference type="ARBA" id="ARBA00010581"/>
    </source>
</evidence>
<feature type="transmembrane region" description="Helical" evidence="9">
    <location>
        <begin position="239"/>
        <end position="258"/>
    </location>
</feature>
<comment type="function">
    <text evidence="8">Component of the cytochrome c oxidase, the last enzyme in the mitochondrial electron transport chain which drives oxidative phosphorylation. The respiratory chain contains 3 multisubunit complexes succinate dehydrogenase (complex II, CII), ubiquinol-cytochrome c oxidoreductase (cytochrome b-c1 complex, complex III, CIII) and cytochrome c oxidase (complex IV, CIV), that cooperate to transfer electrons derived from NADH and succinate to molecular oxygen, creating an electrochemical gradient over the inner membrane that drives transmembrane transport and the ATP synthase. Cytochrome c oxidase is the component of the respiratory chain that catalyzes the reduction of oxygen to water. Electrons originating from reduced cytochrome c in the intermembrane space (IMS) are transferred via the dinuclear copper A center (CU(A)) of subunit 2 and heme A of subunit 1 to the active site in subunit 1, a binuclear center (BNC) formed by heme A3 and copper B (CU(B)). The BNC reduces molecular oxygen to 2 water molecules using 4 electrons from cytochrome c in the IMS and 4 protons from the mitochondrial matrix.</text>
</comment>
<evidence type="ECO:0000256" key="5">
    <source>
        <dbReference type="ARBA" id="ARBA00022967"/>
    </source>
</evidence>
<feature type="domain" description="Heme-copper oxidase subunit III family profile" evidence="10">
    <location>
        <begin position="3"/>
        <end position="260"/>
    </location>
</feature>
<evidence type="ECO:0000256" key="7">
    <source>
        <dbReference type="ARBA" id="ARBA00023136"/>
    </source>
</evidence>
<dbReference type="GO" id="GO:0006123">
    <property type="term" value="P:mitochondrial electron transport, cytochrome c to oxygen"/>
    <property type="evidence" value="ECO:0007669"/>
    <property type="project" value="TreeGrafter"/>
</dbReference>
<keyword evidence="5" id="KW-1278">Translocase</keyword>
<feature type="transmembrane region" description="Helical" evidence="9">
    <location>
        <begin position="78"/>
        <end position="101"/>
    </location>
</feature>
<reference evidence="11" key="2">
    <citation type="journal article" date="2020" name="Genomics">
        <title>Contribution to the mitogenome diversity in Delphacinae: Phylogenetic and ecological implications.</title>
        <authorList>
            <person name="Huang Y.-X."/>
            <person name="Ren F.-J."/>
            <person name="Bartlett C.R."/>
            <person name="Wei Y.-S."/>
            <person name="Qin D.-Z."/>
        </authorList>
    </citation>
    <scope>NUCLEOTIDE SEQUENCE</scope>
</reference>
<geneLocation type="mitochondrion" evidence="11"/>
<dbReference type="GO" id="GO:0016020">
    <property type="term" value="C:membrane"/>
    <property type="evidence" value="ECO:0007669"/>
    <property type="project" value="UniProtKB-SubCell"/>
</dbReference>
<protein>
    <recommendedName>
        <fullName evidence="3 8">Cytochrome c oxidase subunit 3</fullName>
    </recommendedName>
</protein>
<name>A0A7S4YZ10_9HEMI</name>
<dbReference type="CDD" id="cd01665">
    <property type="entry name" value="Cyt_c_Oxidase_III"/>
    <property type="match status" value="1"/>
</dbReference>
<dbReference type="Gene3D" id="1.20.120.80">
    <property type="entry name" value="Cytochrome c oxidase, subunit III, four-helix bundle"/>
    <property type="match status" value="1"/>
</dbReference>
<keyword evidence="6 9" id="KW-1133">Transmembrane helix</keyword>
<dbReference type="GO" id="GO:0005739">
    <property type="term" value="C:mitochondrion"/>
    <property type="evidence" value="ECO:0007669"/>
    <property type="project" value="TreeGrafter"/>
</dbReference>
<reference evidence="11" key="1">
    <citation type="submission" date="2018-05" db="EMBL/GenBank/DDBJ databases">
        <authorList>
            <person name="Huang Y."/>
            <person name="Qin D."/>
        </authorList>
    </citation>
    <scope>NUCLEOTIDE SEQUENCE</scope>
</reference>
<dbReference type="InterPro" id="IPR024791">
    <property type="entry name" value="Cyt_c/ubiquinol_Oxase_su3"/>
</dbReference>
<dbReference type="PROSITE" id="PS50253">
    <property type="entry name" value="COX3"/>
    <property type="match status" value="1"/>
</dbReference>
<comment type="subcellular location">
    <subcellularLocation>
        <location evidence="1">Membrane</location>
        <topology evidence="1">Multi-pass membrane protein</topology>
    </subcellularLocation>
</comment>
<evidence type="ECO:0000313" key="11">
    <source>
        <dbReference type="EMBL" id="QBZ38165.1"/>
    </source>
</evidence>
<keyword evidence="4 8" id="KW-0812">Transmembrane</keyword>
<dbReference type="InterPro" id="IPR035973">
    <property type="entry name" value="Cyt_c_oxidase_su3-like_sf"/>
</dbReference>
<feature type="transmembrane region" description="Helical" evidence="9">
    <location>
        <begin position="128"/>
        <end position="146"/>
    </location>
</feature>
<dbReference type="Gene3D" id="1.10.287.70">
    <property type="match status" value="1"/>
</dbReference>
<dbReference type="PANTHER" id="PTHR11403">
    <property type="entry name" value="CYTOCHROME C OXIDASE SUBUNIT III"/>
    <property type="match status" value="1"/>
</dbReference>
<dbReference type="InterPro" id="IPR013833">
    <property type="entry name" value="Cyt_c_oxidase_su3_a-hlx"/>
</dbReference>
<dbReference type="SUPFAM" id="SSF81452">
    <property type="entry name" value="Cytochrome c oxidase subunit III-like"/>
    <property type="match status" value="1"/>
</dbReference>
<keyword evidence="7 9" id="KW-0472">Membrane</keyword>
<organism evidence="11">
    <name type="scientific">Purohita sinica</name>
    <dbReference type="NCBI Taxonomy" id="871393"/>
    <lineage>
        <taxon>Eukaryota</taxon>
        <taxon>Metazoa</taxon>
        <taxon>Ecdysozoa</taxon>
        <taxon>Arthropoda</taxon>
        <taxon>Hexapoda</taxon>
        <taxon>Insecta</taxon>
        <taxon>Pterygota</taxon>
        <taxon>Neoptera</taxon>
        <taxon>Paraneoptera</taxon>
        <taxon>Hemiptera</taxon>
        <taxon>Auchenorrhyncha</taxon>
        <taxon>Fulgoroidea</taxon>
        <taxon>Delphacidae</taxon>
        <taxon>Delphacinae</taxon>
        <taxon>Purohita</taxon>
    </lineage>
</organism>
<gene>
    <name evidence="11" type="primary">COIII</name>
</gene>
<evidence type="ECO:0000256" key="3">
    <source>
        <dbReference type="ARBA" id="ARBA00015944"/>
    </source>
</evidence>
<dbReference type="Pfam" id="PF00510">
    <property type="entry name" value="COX3"/>
    <property type="match status" value="1"/>
</dbReference>
<accession>A0A7S4YZ10</accession>
<dbReference type="InterPro" id="IPR033945">
    <property type="entry name" value="Cyt_c_oxase_su3_dom"/>
</dbReference>
<feature type="transmembrane region" description="Helical" evidence="9">
    <location>
        <begin position="12"/>
        <end position="34"/>
    </location>
</feature>
<keyword evidence="8 11" id="KW-0496">Mitochondrion</keyword>
<evidence type="ECO:0000256" key="1">
    <source>
        <dbReference type="ARBA" id="ARBA00004141"/>
    </source>
</evidence>
<dbReference type="PANTHER" id="PTHR11403:SF7">
    <property type="entry name" value="CYTOCHROME C OXIDASE SUBUNIT 3"/>
    <property type="match status" value="1"/>
</dbReference>
<feature type="transmembrane region" description="Helical" evidence="9">
    <location>
        <begin position="198"/>
        <end position="218"/>
    </location>
</feature>
<dbReference type="InterPro" id="IPR000298">
    <property type="entry name" value="Cyt_c_oxidase-like_su3"/>
</dbReference>
<feature type="transmembrane region" description="Helical" evidence="9">
    <location>
        <begin position="40"/>
        <end position="57"/>
    </location>
</feature>
<evidence type="ECO:0000256" key="4">
    <source>
        <dbReference type="ARBA" id="ARBA00022692"/>
    </source>
</evidence>